<dbReference type="AlphaFoldDB" id="A0AAQ3QQB8"/>
<dbReference type="EMBL" id="CP136920">
    <property type="protein sequence ID" value="WOO40073.1"/>
    <property type="molecule type" value="Genomic_DNA"/>
</dbReference>
<dbReference type="RefSeq" id="WP_317832173.1">
    <property type="nucleotide sequence ID" value="NZ_CP136920.1"/>
</dbReference>
<dbReference type="KEGG" id="puo:RZN69_15725"/>
<proteinExistence type="predicted"/>
<sequence>MGVDESAEFLENYYMDVYHDGGVLLLGNMQHSMVDESYENRRNFEIRTHGINPYREVWYLPKIKLSDIIDLIKHLRFPSIVEDECVFNEKGCEMVKCYLTDISQNHEIIIKAAEKWNLWIRFVSPVSENEFKVFFYRANKLSRSIFTYKSEASEAYCEIYDFSANRKKMEIEIAPL</sequence>
<gene>
    <name evidence="1" type="ORF">RZN69_15725</name>
</gene>
<dbReference type="Proteomes" id="UP001304300">
    <property type="component" value="Chromosome"/>
</dbReference>
<organism evidence="1 2">
    <name type="scientific">Rubellicoccus peritrichatus</name>
    <dbReference type="NCBI Taxonomy" id="3080537"/>
    <lineage>
        <taxon>Bacteria</taxon>
        <taxon>Pseudomonadati</taxon>
        <taxon>Verrucomicrobiota</taxon>
        <taxon>Opitutia</taxon>
        <taxon>Puniceicoccales</taxon>
        <taxon>Cerasicoccaceae</taxon>
        <taxon>Rubellicoccus</taxon>
    </lineage>
</organism>
<name>A0AAQ3QQB8_9BACT</name>
<evidence type="ECO:0000313" key="1">
    <source>
        <dbReference type="EMBL" id="WOO40073.1"/>
    </source>
</evidence>
<protein>
    <submittedName>
        <fullName evidence="1">Uncharacterized protein</fullName>
    </submittedName>
</protein>
<keyword evidence="2" id="KW-1185">Reference proteome</keyword>
<accession>A0AAQ3QQB8</accession>
<reference evidence="1 2" key="1">
    <citation type="submission" date="2023-10" db="EMBL/GenBank/DDBJ databases">
        <title>Rubellicoccus peritrichatus gen. nov., sp. nov., isolated from an algae of coral reef tank.</title>
        <authorList>
            <person name="Luo J."/>
        </authorList>
    </citation>
    <scope>NUCLEOTIDE SEQUENCE [LARGE SCALE GENOMIC DNA]</scope>
    <source>
        <strain evidence="1 2">CR14</strain>
    </source>
</reference>
<evidence type="ECO:0000313" key="2">
    <source>
        <dbReference type="Proteomes" id="UP001304300"/>
    </source>
</evidence>